<proteinExistence type="predicted"/>
<sequence>MKKAAVILVSFLFVLCASFAQEQNDVPETKAADTTIEVITPKNIHSDVRSASVRIEYIRMADEVRIYYSCLDVQYDQGSAMVSLLACLKDFQVENQYYSYTYLAKDRTRYYTDPRTKMKMAQYSSYVKFNR</sequence>
<gene>
    <name evidence="2" type="ORF">HRI96_01155</name>
</gene>
<dbReference type="EMBL" id="CP054257">
    <property type="protein sequence ID" value="QTQ10921.1"/>
    <property type="molecule type" value="Genomic_DNA"/>
</dbReference>
<name>A0A975IBD8_9SPIR</name>
<reference evidence="2" key="1">
    <citation type="submission" date="2020-05" db="EMBL/GenBank/DDBJ databases">
        <authorList>
            <person name="Zeng H."/>
            <person name="Chan Y.K."/>
            <person name="Watt R.M."/>
        </authorList>
    </citation>
    <scope>NUCLEOTIDE SEQUENCE</scope>
    <source>
        <strain evidence="2">ATCC 700773</strain>
    </source>
</reference>
<keyword evidence="1" id="KW-0732">Signal</keyword>
<feature type="signal peptide" evidence="1">
    <location>
        <begin position="1"/>
        <end position="20"/>
    </location>
</feature>
<reference evidence="2" key="2">
    <citation type="journal article" date="2021" name="Microbiol. Resour. Announc.">
        <title>Complete Genome Sequences of Three Human Oral Treponema parvum Isolates.</title>
        <authorList>
            <person name="Zeng H."/>
            <person name="Watt R.M."/>
        </authorList>
    </citation>
    <scope>NUCLEOTIDE SEQUENCE</scope>
    <source>
        <strain evidence="2">ATCC 700773</strain>
    </source>
</reference>
<protein>
    <recommendedName>
        <fullName evidence="4">Lipoprotein</fullName>
    </recommendedName>
</protein>
<dbReference type="RefSeq" id="WP_210117715.1">
    <property type="nucleotide sequence ID" value="NZ_CP054257.1"/>
</dbReference>
<evidence type="ECO:0000313" key="3">
    <source>
        <dbReference type="Proteomes" id="UP000671995"/>
    </source>
</evidence>
<accession>A0A975IBD8</accession>
<evidence type="ECO:0000313" key="2">
    <source>
        <dbReference type="EMBL" id="QTQ10921.1"/>
    </source>
</evidence>
<evidence type="ECO:0000256" key="1">
    <source>
        <dbReference type="SAM" id="SignalP"/>
    </source>
</evidence>
<dbReference type="Proteomes" id="UP000671995">
    <property type="component" value="Chromosome"/>
</dbReference>
<dbReference type="AlphaFoldDB" id="A0A975IBD8"/>
<feature type="chain" id="PRO_5038044998" description="Lipoprotein" evidence="1">
    <location>
        <begin position="21"/>
        <end position="131"/>
    </location>
</feature>
<evidence type="ECO:0008006" key="4">
    <source>
        <dbReference type="Google" id="ProtNLM"/>
    </source>
</evidence>
<organism evidence="2 3">
    <name type="scientific">Treponema parvum</name>
    <dbReference type="NCBI Taxonomy" id="138851"/>
    <lineage>
        <taxon>Bacteria</taxon>
        <taxon>Pseudomonadati</taxon>
        <taxon>Spirochaetota</taxon>
        <taxon>Spirochaetia</taxon>
        <taxon>Spirochaetales</taxon>
        <taxon>Treponemataceae</taxon>
        <taxon>Treponema</taxon>
    </lineage>
</organism>